<sequence>MPSLSEARASNALVHFNHPPVAVFLGGTGGIAASTAELLARYTEGRIHVIIAGRNRIDGTKILSSLAKALEYRESEADNDDTEMLREFVYCDASDLRSVRTASQTILSILEKLEGGAPRINFLVFSAGFANLFSSVETKDGLDLQLMMRYYHRFKMAYELMPLLRNARDQGQDAKFLSILGAGINFPVDPNDFGLKHLGTFRRVFKAFISGAASAVYNDILIEEFASRERGISFTHSYPGLVRTAQLDFSFRKHWLFTPFRPFYDMLENAVTVSAEDSAEWMLFGLLNANTEGKGFYRRGHQGQELEADGYDEPKRMLLRKELFQHSISETQAQEVSLSM</sequence>
<name>A0A0D0C3H5_9AGAR</name>
<evidence type="ECO:0000313" key="3">
    <source>
        <dbReference type="Proteomes" id="UP000053593"/>
    </source>
</evidence>
<dbReference type="EMBL" id="KN834794">
    <property type="protein sequence ID" value="KIK56914.1"/>
    <property type="molecule type" value="Genomic_DNA"/>
</dbReference>
<evidence type="ECO:0008006" key="4">
    <source>
        <dbReference type="Google" id="ProtNLM"/>
    </source>
</evidence>
<dbReference type="GO" id="GO:0016491">
    <property type="term" value="F:oxidoreductase activity"/>
    <property type="evidence" value="ECO:0007669"/>
    <property type="project" value="UniProtKB-KW"/>
</dbReference>
<evidence type="ECO:0000313" key="2">
    <source>
        <dbReference type="EMBL" id="KIK56914.1"/>
    </source>
</evidence>
<accession>A0A0D0C3H5</accession>
<organism evidence="2 3">
    <name type="scientific">Collybiopsis luxurians FD-317 M1</name>
    <dbReference type="NCBI Taxonomy" id="944289"/>
    <lineage>
        <taxon>Eukaryota</taxon>
        <taxon>Fungi</taxon>
        <taxon>Dikarya</taxon>
        <taxon>Basidiomycota</taxon>
        <taxon>Agaricomycotina</taxon>
        <taxon>Agaricomycetes</taxon>
        <taxon>Agaricomycetidae</taxon>
        <taxon>Agaricales</taxon>
        <taxon>Marasmiineae</taxon>
        <taxon>Omphalotaceae</taxon>
        <taxon>Collybiopsis</taxon>
        <taxon>Collybiopsis luxurians</taxon>
    </lineage>
</organism>
<evidence type="ECO:0000256" key="1">
    <source>
        <dbReference type="ARBA" id="ARBA00023002"/>
    </source>
</evidence>
<dbReference type="SUPFAM" id="SSF51735">
    <property type="entry name" value="NAD(P)-binding Rossmann-fold domains"/>
    <property type="match status" value="1"/>
</dbReference>
<dbReference type="PANTHER" id="PTHR47534:SF3">
    <property type="entry name" value="ALCOHOL DEHYDROGENASE-LIKE C-TERMINAL DOMAIN-CONTAINING PROTEIN"/>
    <property type="match status" value="1"/>
</dbReference>
<dbReference type="PANTHER" id="PTHR47534">
    <property type="entry name" value="YALI0E05731P"/>
    <property type="match status" value="1"/>
</dbReference>
<dbReference type="Proteomes" id="UP000053593">
    <property type="component" value="Unassembled WGS sequence"/>
</dbReference>
<dbReference type="InterPro" id="IPR036291">
    <property type="entry name" value="NAD(P)-bd_dom_sf"/>
</dbReference>
<dbReference type="AlphaFoldDB" id="A0A0D0C3H5"/>
<gene>
    <name evidence="2" type="ORF">GYMLUDRAFT_173615</name>
</gene>
<keyword evidence="3" id="KW-1185">Reference proteome</keyword>
<dbReference type="HOGENOM" id="CLU_044999_1_0_1"/>
<keyword evidence="1" id="KW-0560">Oxidoreductase</keyword>
<protein>
    <recommendedName>
        <fullName evidence="4">NAD(P)-binding protein</fullName>
    </recommendedName>
</protein>
<dbReference type="Gene3D" id="3.40.50.720">
    <property type="entry name" value="NAD(P)-binding Rossmann-like Domain"/>
    <property type="match status" value="1"/>
</dbReference>
<dbReference type="OrthoDB" id="2898509at2759"/>
<reference evidence="2 3" key="1">
    <citation type="submission" date="2014-04" db="EMBL/GenBank/DDBJ databases">
        <title>Evolutionary Origins and Diversification of the Mycorrhizal Mutualists.</title>
        <authorList>
            <consortium name="DOE Joint Genome Institute"/>
            <consortium name="Mycorrhizal Genomics Consortium"/>
            <person name="Kohler A."/>
            <person name="Kuo A."/>
            <person name="Nagy L.G."/>
            <person name="Floudas D."/>
            <person name="Copeland A."/>
            <person name="Barry K.W."/>
            <person name="Cichocki N."/>
            <person name="Veneault-Fourrey C."/>
            <person name="LaButti K."/>
            <person name="Lindquist E.A."/>
            <person name="Lipzen A."/>
            <person name="Lundell T."/>
            <person name="Morin E."/>
            <person name="Murat C."/>
            <person name="Riley R."/>
            <person name="Ohm R."/>
            <person name="Sun H."/>
            <person name="Tunlid A."/>
            <person name="Henrissat B."/>
            <person name="Grigoriev I.V."/>
            <person name="Hibbett D.S."/>
            <person name="Martin F."/>
        </authorList>
    </citation>
    <scope>NUCLEOTIDE SEQUENCE [LARGE SCALE GENOMIC DNA]</scope>
    <source>
        <strain evidence="2 3">FD-317 M1</strain>
    </source>
</reference>
<dbReference type="InterPro" id="IPR052228">
    <property type="entry name" value="Sec_Metab_Biosynth_Oxidored"/>
</dbReference>
<proteinExistence type="predicted"/>